<evidence type="ECO:0000256" key="1">
    <source>
        <dbReference type="SAM" id="MobiDB-lite"/>
    </source>
</evidence>
<feature type="region of interest" description="Disordered" evidence="1">
    <location>
        <begin position="128"/>
        <end position="184"/>
    </location>
</feature>
<dbReference type="AlphaFoldDB" id="A0AAN7WD99"/>
<feature type="compositionally biased region" description="Gly residues" evidence="1">
    <location>
        <begin position="140"/>
        <end position="160"/>
    </location>
</feature>
<evidence type="ECO:0000313" key="2">
    <source>
        <dbReference type="EMBL" id="KAK5703800.1"/>
    </source>
</evidence>
<evidence type="ECO:0000313" key="3">
    <source>
        <dbReference type="Proteomes" id="UP001310594"/>
    </source>
</evidence>
<proteinExistence type="predicted"/>
<name>A0AAN7WD99_9PEZI</name>
<accession>A0AAN7WD99</accession>
<comment type="caution">
    <text evidence="2">The sequence shown here is derived from an EMBL/GenBank/DDBJ whole genome shotgun (WGS) entry which is preliminary data.</text>
</comment>
<gene>
    <name evidence="2" type="ORF">LTR97_002813</name>
</gene>
<sequence length="184" mass="20033">MGNAQSLYWKINSVLPENKGQSSWGFEKANPFTDDKDREQFVHACVTVITNNGHINLQKYTFRLLFARREDDRLVARIVAELDGIIRAKIEPDADGKDQAEAFNALRRDVETKLEKILRAVPSEGDFEGVVAGPSQRGPMGRGGSCGGGGGPLSGGGPFGRGKPIPSMDFPPSYEGEDVKLLKN</sequence>
<dbReference type="Proteomes" id="UP001310594">
    <property type="component" value="Unassembled WGS sequence"/>
</dbReference>
<organism evidence="2 3">
    <name type="scientific">Elasticomyces elasticus</name>
    <dbReference type="NCBI Taxonomy" id="574655"/>
    <lineage>
        <taxon>Eukaryota</taxon>
        <taxon>Fungi</taxon>
        <taxon>Dikarya</taxon>
        <taxon>Ascomycota</taxon>
        <taxon>Pezizomycotina</taxon>
        <taxon>Dothideomycetes</taxon>
        <taxon>Dothideomycetidae</taxon>
        <taxon>Mycosphaerellales</taxon>
        <taxon>Teratosphaeriaceae</taxon>
        <taxon>Elasticomyces</taxon>
    </lineage>
</organism>
<dbReference type="EMBL" id="JAVRQU010000004">
    <property type="protein sequence ID" value="KAK5703800.1"/>
    <property type="molecule type" value="Genomic_DNA"/>
</dbReference>
<reference evidence="2" key="1">
    <citation type="submission" date="2023-08" db="EMBL/GenBank/DDBJ databases">
        <title>Black Yeasts Isolated from many extreme environments.</title>
        <authorList>
            <person name="Coleine C."/>
            <person name="Stajich J.E."/>
            <person name="Selbmann L."/>
        </authorList>
    </citation>
    <scope>NUCLEOTIDE SEQUENCE</scope>
    <source>
        <strain evidence="2">CCFEE 5810</strain>
    </source>
</reference>
<protein>
    <submittedName>
        <fullName evidence="2">Uncharacterized protein</fullName>
    </submittedName>
</protein>